<evidence type="ECO:0000256" key="2">
    <source>
        <dbReference type="ARBA" id="ARBA00012519"/>
    </source>
</evidence>
<evidence type="ECO:0000256" key="6">
    <source>
        <dbReference type="ARBA" id="ARBA00022777"/>
    </source>
</evidence>
<dbReference type="Pfam" id="PF01467">
    <property type="entry name" value="CTP_transf_like"/>
    <property type="match status" value="1"/>
</dbReference>
<evidence type="ECO:0000256" key="10">
    <source>
        <dbReference type="ARBA" id="ARBA00047428"/>
    </source>
</evidence>
<feature type="domain" description="Cytidyltransferase-like" evidence="13">
    <location>
        <begin position="354"/>
        <end position="448"/>
    </location>
</feature>
<dbReference type="Proteomes" id="UP001183610">
    <property type="component" value="Unassembled WGS sequence"/>
</dbReference>
<comment type="pathway">
    <text evidence="1">Bacterial outer membrane biogenesis; LPS core biosynthesis.</text>
</comment>
<feature type="region of interest" description="Disordered" evidence="11">
    <location>
        <begin position="292"/>
        <end position="334"/>
    </location>
</feature>
<evidence type="ECO:0000256" key="1">
    <source>
        <dbReference type="ARBA" id="ARBA00004713"/>
    </source>
</evidence>
<dbReference type="EMBL" id="JAVRET010000002">
    <property type="protein sequence ID" value="MDT0407723.1"/>
    <property type="molecule type" value="Genomic_DNA"/>
</dbReference>
<dbReference type="SUPFAM" id="SSF52374">
    <property type="entry name" value="Nucleotidylyl transferase"/>
    <property type="match status" value="1"/>
</dbReference>
<comment type="caution">
    <text evidence="14">The sequence shown here is derived from an EMBL/GenBank/DDBJ whole genome shotgun (WGS) entry which is preliminary data.</text>
</comment>
<evidence type="ECO:0000256" key="9">
    <source>
        <dbReference type="ARBA" id="ARBA00023277"/>
    </source>
</evidence>
<evidence type="ECO:0000313" key="14">
    <source>
        <dbReference type="EMBL" id="MDT0407723.1"/>
    </source>
</evidence>
<dbReference type="Gene3D" id="3.40.1190.20">
    <property type="match status" value="1"/>
</dbReference>
<keyword evidence="8" id="KW-0511">Multifunctional enzyme</keyword>
<dbReference type="GO" id="GO:0016779">
    <property type="term" value="F:nucleotidyltransferase activity"/>
    <property type="evidence" value="ECO:0007669"/>
    <property type="project" value="UniProtKB-KW"/>
</dbReference>
<evidence type="ECO:0000259" key="12">
    <source>
        <dbReference type="Pfam" id="PF00294"/>
    </source>
</evidence>
<dbReference type="InterPro" id="IPR011914">
    <property type="entry name" value="RfaE_dom_II"/>
</dbReference>
<dbReference type="InterPro" id="IPR004821">
    <property type="entry name" value="Cyt_trans-like"/>
</dbReference>
<dbReference type="PROSITE" id="PS00584">
    <property type="entry name" value="PFKB_KINASES_2"/>
    <property type="match status" value="1"/>
</dbReference>
<accession>A0ABU2QTH8</accession>
<evidence type="ECO:0000256" key="7">
    <source>
        <dbReference type="ARBA" id="ARBA00022840"/>
    </source>
</evidence>
<protein>
    <recommendedName>
        <fullName evidence="2">D-glycero-beta-D-manno-heptose 1-phosphate adenylyltransferase</fullName>
        <ecNumber evidence="2">2.7.7.70</ecNumber>
    </recommendedName>
</protein>
<evidence type="ECO:0000256" key="3">
    <source>
        <dbReference type="ARBA" id="ARBA00022679"/>
    </source>
</evidence>
<dbReference type="InterPro" id="IPR002173">
    <property type="entry name" value="Carboh/pur_kinase_PfkB_CS"/>
</dbReference>
<keyword evidence="6" id="KW-0418">Kinase</keyword>
<evidence type="ECO:0000313" key="15">
    <source>
        <dbReference type="Proteomes" id="UP001183610"/>
    </source>
</evidence>
<dbReference type="PANTHER" id="PTHR43793:SF2">
    <property type="entry name" value="BIFUNCTIONAL PROTEIN HLDE"/>
    <property type="match status" value="1"/>
</dbReference>
<dbReference type="InterPro" id="IPR014729">
    <property type="entry name" value="Rossmann-like_a/b/a_fold"/>
</dbReference>
<keyword evidence="7" id="KW-0067">ATP-binding</keyword>
<proteinExistence type="predicted"/>
<keyword evidence="3" id="KW-0808">Transferase</keyword>
<dbReference type="NCBIfam" id="TIGR00125">
    <property type="entry name" value="cyt_tran_rel"/>
    <property type="match status" value="1"/>
</dbReference>
<evidence type="ECO:0000256" key="5">
    <source>
        <dbReference type="ARBA" id="ARBA00022741"/>
    </source>
</evidence>
<keyword evidence="9" id="KW-0119">Carbohydrate metabolism</keyword>
<evidence type="ECO:0000259" key="13">
    <source>
        <dbReference type="Pfam" id="PF01467"/>
    </source>
</evidence>
<dbReference type="NCBIfam" id="TIGR02199">
    <property type="entry name" value="rfaE_dom_II"/>
    <property type="match status" value="1"/>
</dbReference>
<dbReference type="InterPro" id="IPR050385">
    <property type="entry name" value="Archaeal_FAD_synthase"/>
</dbReference>
<keyword evidence="15" id="KW-1185">Reference proteome</keyword>
<comment type="catalytic activity">
    <reaction evidence="10">
        <text>D-glycero-beta-D-manno-heptose 1-phosphate + ATP + H(+) = ADP-D-glycero-beta-D-manno-heptose + diphosphate</text>
        <dbReference type="Rhea" id="RHEA:27465"/>
        <dbReference type="ChEBI" id="CHEBI:15378"/>
        <dbReference type="ChEBI" id="CHEBI:30616"/>
        <dbReference type="ChEBI" id="CHEBI:33019"/>
        <dbReference type="ChEBI" id="CHEBI:59967"/>
        <dbReference type="ChEBI" id="CHEBI:61593"/>
        <dbReference type="EC" id="2.7.7.70"/>
    </reaction>
</comment>
<keyword evidence="4 14" id="KW-0548">Nucleotidyltransferase</keyword>
<dbReference type="Pfam" id="PF00294">
    <property type="entry name" value="PfkB"/>
    <property type="match status" value="1"/>
</dbReference>
<dbReference type="PANTHER" id="PTHR43793">
    <property type="entry name" value="FAD SYNTHASE"/>
    <property type="match status" value="1"/>
</dbReference>
<evidence type="ECO:0000256" key="11">
    <source>
        <dbReference type="SAM" id="MobiDB-lite"/>
    </source>
</evidence>
<keyword evidence="5" id="KW-0547">Nucleotide-binding</keyword>
<dbReference type="Gene3D" id="3.40.50.620">
    <property type="entry name" value="HUPs"/>
    <property type="match status" value="1"/>
</dbReference>
<name>A0ABU2QTH8_9ACTN</name>
<gene>
    <name evidence="14" type="primary">rfaE2</name>
    <name evidence="14" type="ORF">RM698_01485</name>
</gene>
<dbReference type="SUPFAM" id="SSF53613">
    <property type="entry name" value="Ribokinase-like"/>
    <property type="match status" value="1"/>
</dbReference>
<dbReference type="InterPro" id="IPR029056">
    <property type="entry name" value="Ribokinase-like"/>
</dbReference>
<evidence type="ECO:0000256" key="4">
    <source>
        <dbReference type="ARBA" id="ARBA00022695"/>
    </source>
</evidence>
<organism evidence="14 15">
    <name type="scientific">Streptomyces evansiae</name>
    <dbReference type="NCBI Taxonomy" id="3075535"/>
    <lineage>
        <taxon>Bacteria</taxon>
        <taxon>Bacillati</taxon>
        <taxon>Actinomycetota</taxon>
        <taxon>Actinomycetes</taxon>
        <taxon>Kitasatosporales</taxon>
        <taxon>Streptomycetaceae</taxon>
        <taxon>Streptomyces</taxon>
    </lineage>
</organism>
<dbReference type="EC" id="2.7.7.70" evidence="2"/>
<dbReference type="RefSeq" id="WP_010276615.1">
    <property type="nucleotide sequence ID" value="NZ_JAVRET010000002.1"/>
</dbReference>
<feature type="domain" description="Carbohydrate kinase PfkB" evidence="12">
    <location>
        <begin position="169"/>
        <end position="290"/>
    </location>
</feature>
<reference evidence="15" key="1">
    <citation type="submission" date="2023-07" db="EMBL/GenBank/DDBJ databases">
        <title>30 novel species of actinomycetes from the DSMZ collection.</title>
        <authorList>
            <person name="Nouioui I."/>
        </authorList>
    </citation>
    <scope>NUCLEOTIDE SEQUENCE [LARGE SCALE GENOMIC DNA]</scope>
    <source>
        <strain evidence="15">DSM 41979</strain>
    </source>
</reference>
<evidence type="ECO:0000256" key="8">
    <source>
        <dbReference type="ARBA" id="ARBA00023268"/>
    </source>
</evidence>
<sequence>MSAPLLVVGDALLDCDLEGEVARLAPDAPVPVVHGAHRRTRPGGAALAALLVARSGHPVTFVTALGEDPASAELRRLLDGEMDLVPLPLRGTLARKTRVRGGGQSLLRLDEGEGRAAGPSRAAREAVARATTILVSDYGRGTADALRAPLTEAARRGLLVWDPHPRGEAPVPGVRLVTPSFAEAASYAAREAGAGDALAVAARAARSLVREWEAAAVCVTLGARGALLSHGEAPLFVPTPFTAVGDPCGAGDRFAAAAATLLAEGALTEEAVVGAVDAAARYVAEGGATAVRGHASGRRQEAGHGPDPVPGPEADAPSGFGASPPEEALPRDTYGDPYEVVARVRARGGRVVATGGCFDLLHAGHVALLEAARAAGDCLVVCLNSDDSVRRGKGPGRPLVPARDRARLLTALGCVDAVLVFDEETPERVLRALRPDVWAKGADYTRDGLPEADLVEGWGGQVVLVPYLAGHSTTALAHRAAARSLP</sequence>
<dbReference type="InterPro" id="IPR011611">
    <property type="entry name" value="PfkB_dom"/>
</dbReference>